<name>A0A9P5MQA2_9AGAM</name>
<dbReference type="InterPro" id="IPR011333">
    <property type="entry name" value="SKP1/BTB/POZ_sf"/>
</dbReference>
<proteinExistence type="predicted"/>
<reference evidence="2" key="2">
    <citation type="journal article" date="2020" name="Nat. Commun.">
        <title>Large-scale genome sequencing of mycorrhizal fungi provides insights into the early evolution of symbiotic traits.</title>
        <authorList>
            <person name="Miyauchi S."/>
            <person name="Kiss E."/>
            <person name="Kuo A."/>
            <person name="Drula E."/>
            <person name="Kohler A."/>
            <person name="Sanchez-Garcia M."/>
            <person name="Morin E."/>
            <person name="Andreopoulos B."/>
            <person name="Barry K.W."/>
            <person name="Bonito G."/>
            <person name="Buee M."/>
            <person name="Carver A."/>
            <person name="Chen C."/>
            <person name="Cichocki N."/>
            <person name="Clum A."/>
            <person name="Culley D."/>
            <person name="Crous P.W."/>
            <person name="Fauchery L."/>
            <person name="Girlanda M."/>
            <person name="Hayes R.D."/>
            <person name="Keri Z."/>
            <person name="LaButti K."/>
            <person name="Lipzen A."/>
            <person name="Lombard V."/>
            <person name="Magnuson J."/>
            <person name="Maillard F."/>
            <person name="Murat C."/>
            <person name="Nolan M."/>
            <person name="Ohm R.A."/>
            <person name="Pangilinan J."/>
            <person name="Pereira M.F."/>
            <person name="Perotto S."/>
            <person name="Peter M."/>
            <person name="Pfister S."/>
            <person name="Riley R."/>
            <person name="Sitrit Y."/>
            <person name="Stielow J.B."/>
            <person name="Szollosi G."/>
            <person name="Zifcakova L."/>
            <person name="Stursova M."/>
            <person name="Spatafora J.W."/>
            <person name="Tedersoo L."/>
            <person name="Vaario L.M."/>
            <person name="Yamada A."/>
            <person name="Yan M."/>
            <person name="Wang P."/>
            <person name="Xu J."/>
            <person name="Bruns T."/>
            <person name="Baldrian P."/>
            <person name="Vilgalys R."/>
            <person name="Dunand C."/>
            <person name="Henrissat B."/>
            <person name="Grigoriev I.V."/>
            <person name="Hibbett D."/>
            <person name="Nagy L.G."/>
            <person name="Martin F.M."/>
        </authorList>
    </citation>
    <scope>NUCLEOTIDE SEQUENCE</scope>
    <source>
        <strain evidence="2">Prilba</strain>
    </source>
</reference>
<evidence type="ECO:0000313" key="3">
    <source>
        <dbReference type="Proteomes" id="UP000759537"/>
    </source>
</evidence>
<dbReference type="AlphaFoldDB" id="A0A9P5MQA2"/>
<dbReference type="SUPFAM" id="SSF54695">
    <property type="entry name" value="POZ domain"/>
    <property type="match status" value="1"/>
</dbReference>
<sequence length="307" mass="34249">MSTVPREAASPTGEPLVNLLFDRPGADIILRSQDSSLFRVPKIYIANSSSILGDLIQRALDSPHDPNADASLPVVQLPESGEILHCLLTFIFPVTPLVPSAPENIMELLSVAEKYQMGTTLTHIRKSVSQQNSLPTSLEPLLRIYAVAQKYRLRQEALQAARAIFLKHSMTTIEDFDNKLDIMSGASLYELLKYHERVRAILALDLTEFTVSCGRGTITGLRCDEYNSNNHIPRWLDQYIDSIRKAPNLFDLVEFNAAMVCHVRNGDSVLCECVSIPSQTIREFWDALADVVHGSFEKVSLVDIPSR</sequence>
<gene>
    <name evidence="2" type="ORF">DFH94DRAFT_673910</name>
</gene>
<dbReference type="Proteomes" id="UP000759537">
    <property type="component" value="Unassembled WGS sequence"/>
</dbReference>
<dbReference type="OrthoDB" id="3357985at2759"/>
<evidence type="ECO:0000313" key="2">
    <source>
        <dbReference type="EMBL" id="KAF8472324.1"/>
    </source>
</evidence>
<protein>
    <recommendedName>
        <fullName evidence="1">BTB domain-containing protein</fullName>
    </recommendedName>
</protein>
<feature type="domain" description="BTB" evidence="1">
    <location>
        <begin position="26"/>
        <end position="131"/>
    </location>
</feature>
<comment type="caution">
    <text evidence="2">The sequence shown here is derived from an EMBL/GenBank/DDBJ whole genome shotgun (WGS) entry which is preliminary data.</text>
</comment>
<dbReference type="Pfam" id="PF00651">
    <property type="entry name" value="BTB"/>
    <property type="match status" value="1"/>
</dbReference>
<dbReference type="InterPro" id="IPR000210">
    <property type="entry name" value="BTB/POZ_dom"/>
</dbReference>
<organism evidence="2 3">
    <name type="scientific">Russula ochroleuca</name>
    <dbReference type="NCBI Taxonomy" id="152965"/>
    <lineage>
        <taxon>Eukaryota</taxon>
        <taxon>Fungi</taxon>
        <taxon>Dikarya</taxon>
        <taxon>Basidiomycota</taxon>
        <taxon>Agaricomycotina</taxon>
        <taxon>Agaricomycetes</taxon>
        <taxon>Russulales</taxon>
        <taxon>Russulaceae</taxon>
        <taxon>Russula</taxon>
    </lineage>
</organism>
<dbReference type="Gene3D" id="3.30.710.10">
    <property type="entry name" value="Potassium Channel Kv1.1, Chain A"/>
    <property type="match status" value="1"/>
</dbReference>
<reference evidence="2" key="1">
    <citation type="submission" date="2019-10" db="EMBL/GenBank/DDBJ databases">
        <authorList>
            <consortium name="DOE Joint Genome Institute"/>
            <person name="Kuo A."/>
            <person name="Miyauchi S."/>
            <person name="Kiss E."/>
            <person name="Drula E."/>
            <person name="Kohler A."/>
            <person name="Sanchez-Garcia M."/>
            <person name="Andreopoulos B."/>
            <person name="Barry K.W."/>
            <person name="Bonito G."/>
            <person name="Buee M."/>
            <person name="Carver A."/>
            <person name="Chen C."/>
            <person name="Cichocki N."/>
            <person name="Clum A."/>
            <person name="Culley D."/>
            <person name="Crous P.W."/>
            <person name="Fauchery L."/>
            <person name="Girlanda M."/>
            <person name="Hayes R."/>
            <person name="Keri Z."/>
            <person name="LaButti K."/>
            <person name="Lipzen A."/>
            <person name="Lombard V."/>
            <person name="Magnuson J."/>
            <person name="Maillard F."/>
            <person name="Morin E."/>
            <person name="Murat C."/>
            <person name="Nolan M."/>
            <person name="Ohm R."/>
            <person name="Pangilinan J."/>
            <person name="Pereira M."/>
            <person name="Perotto S."/>
            <person name="Peter M."/>
            <person name="Riley R."/>
            <person name="Sitrit Y."/>
            <person name="Stielow B."/>
            <person name="Szollosi G."/>
            <person name="Zifcakova L."/>
            <person name="Stursova M."/>
            <person name="Spatafora J.W."/>
            <person name="Tedersoo L."/>
            <person name="Vaario L.-M."/>
            <person name="Yamada A."/>
            <person name="Yan M."/>
            <person name="Wang P."/>
            <person name="Xu J."/>
            <person name="Bruns T."/>
            <person name="Baldrian P."/>
            <person name="Vilgalys R."/>
            <person name="Henrissat B."/>
            <person name="Grigoriev I.V."/>
            <person name="Hibbett D."/>
            <person name="Nagy L.G."/>
            <person name="Martin F.M."/>
        </authorList>
    </citation>
    <scope>NUCLEOTIDE SEQUENCE</scope>
    <source>
        <strain evidence="2">Prilba</strain>
    </source>
</reference>
<accession>A0A9P5MQA2</accession>
<evidence type="ECO:0000259" key="1">
    <source>
        <dbReference type="Pfam" id="PF00651"/>
    </source>
</evidence>
<keyword evidence="3" id="KW-1185">Reference proteome</keyword>
<dbReference type="EMBL" id="WHVB01000020">
    <property type="protein sequence ID" value="KAF8472324.1"/>
    <property type="molecule type" value="Genomic_DNA"/>
</dbReference>